<dbReference type="RefSeq" id="WP_160553945.1">
    <property type="nucleotide sequence ID" value="NZ_CP047650.1"/>
</dbReference>
<gene>
    <name evidence="1" type="ORF">GT347_20405</name>
</gene>
<keyword evidence="2" id="KW-1185">Reference proteome</keyword>
<reference evidence="1 2" key="1">
    <citation type="submission" date="2020-01" db="EMBL/GenBank/DDBJ databases">
        <title>Genome sequencing of strain KACC 21265.</title>
        <authorList>
            <person name="Heo J."/>
            <person name="Kim S.-J."/>
            <person name="Kim J.-S."/>
            <person name="Hong S.-B."/>
            <person name="Kwon S.-W."/>
        </authorList>
    </citation>
    <scope>NUCLEOTIDE SEQUENCE [LARGE SCALE GENOMIC DNA]</scope>
    <source>
        <strain evidence="1 2">KACC 21265</strain>
    </source>
</reference>
<name>A0A857J835_9BURK</name>
<organism evidence="1 2">
    <name type="scientific">Xylophilus rhododendri</name>
    <dbReference type="NCBI Taxonomy" id="2697032"/>
    <lineage>
        <taxon>Bacteria</taxon>
        <taxon>Pseudomonadati</taxon>
        <taxon>Pseudomonadota</taxon>
        <taxon>Betaproteobacteria</taxon>
        <taxon>Burkholderiales</taxon>
        <taxon>Xylophilus</taxon>
    </lineage>
</organism>
<sequence length="86" mass="9194">MHHDFLTPGAKLAKAFGLLARIAATERFPYCATTSEEVDQIRAYVAAGLVVAEFAETASWLPVGCAAVSALTPEGRTAARSIPFRR</sequence>
<dbReference type="EMBL" id="CP047650">
    <property type="protein sequence ID" value="QHJ00135.1"/>
    <property type="molecule type" value="Genomic_DNA"/>
</dbReference>
<dbReference type="AlphaFoldDB" id="A0A857J835"/>
<evidence type="ECO:0000313" key="1">
    <source>
        <dbReference type="EMBL" id="QHJ00135.1"/>
    </source>
</evidence>
<accession>A0A857J835</accession>
<dbReference type="Proteomes" id="UP000464787">
    <property type="component" value="Chromosome"/>
</dbReference>
<dbReference type="KEGG" id="xyk:GT347_20405"/>
<protein>
    <submittedName>
        <fullName evidence="1">Uncharacterized protein</fullName>
    </submittedName>
</protein>
<proteinExistence type="predicted"/>
<evidence type="ECO:0000313" key="2">
    <source>
        <dbReference type="Proteomes" id="UP000464787"/>
    </source>
</evidence>